<organism evidence="1 2">
    <name type="scientific">Tolypothrix tenuis PCC 7101</name>
    <dbReference type="NCBI Taxonomy" id="231146"/>
    <lineage>
        <taxon>Bacteria</taxon>
        <taxon>Bacillati</taxon>
        <taxon>Cyanobacteriota</taxon>
        <taxon>Cyanophyceae</taxon>
        <taxon>Nostocales</taxon>
        <taxon>Tolypothrichaceae</taxon>
        <taxon>Tolypothrix</taxon>
    </lineage>
</organism>
<protein>
    <submittedName>
        <fullName evidence="1">Glycoside hydrolase family protein</fullName>
    </submittedName>
</protein>
<name>A0A1Z4MY08_9CYAN</name>
<keyword evidence="2" id="KW-1185">Reference proteome</keyword>
<keyword evidence="1" id="KW-0378">Hydrolase</keyword>
<reference evidence="1 2" key="1">
    <citation type="submission" date="2017-06" db="EMBL/GenBank/DDBJ databases">
        <title>Genome sequencing of cyanobaciteial culture collection at National Institute for Environmental Studies (NIES).</title>
        <authorList>
            <person name="Hirose Y."/>
            <person name="Shimura Y."/>
            <person name="Fujisawa T."/>
            <person name="Nakamura Y."/>
            <person name="Kawachi M."/>
        </authorList>
    </citation>
    <scope>NUCLEOTIDE SEQUENCE [LARGE SCALE GENOMIC DNA]</scope>
    <source>
        <strain evidence="1 2">NIES-37</strain>
    </source>
</reference>
<dbReference type="KEGG" id="ttq:NIES37_23150"/>
<gene>
    <name evidence="1" type="ORF">NIES37_23150</name>
</gene>
<proteinExistence type="predicted"/>
<sequence length="36" mass="4028">MTARQMCLDKLIWTSEGPRCTGPTWTPQTISSKSSQ</sequence>
<dbReference type="AlphaFoldDB" id="A0A1Z4MY08"/>
<evidence type="ECO:0000313" key="2">
    <source>
        <dbReference type="Proteomes" id="UP000218785"/>
    </source>
</evidence>
<dbReference type="Proteomes" id="UP000218785">
    <property type="component" value="Chromosome"/>
</dbReference>
<accession>A0A1Z4MY08</accession>
<dbReference type="EMBL" id="AP018248">
    <property type="protein sequence ID" value="BAY98365.1"/>
    <property type="molecule type" value="Genomic_DNA"/>
</dbReference>
<evidence type="ECO:0000313" key="1">
    <source>
        <dbReference type="EMBL" id="BAY98365.1"/>
    </source>
</evidence>
<dbReference type="GO" id="GO:0016787">
    <property type="term" value="F:hydrolase activity"/>
    <property type="evidence" value="ECO:0007669"/>
    <property type="project" value="UniProtKB-KW"/>
</dbReference>